<organism evidence="1 2">
    <name type="scientific">Cetraspora pellucida</name>
    <dbReference type="NCBI Taxonomy" id="1433469"/>
    <lineage>
        <taxon>Eukaryota</taxon>
        <taxon>Fungi</taxon>
        <taxon>Fungi incertae sedis</taxon>
        <taxon>Mucoromycota</taxon>
        <taxon>Glomeromycotina</taxon>
        <taxon>Glomeromycetes</taxon>
        <taxon>Diversisporales</taxon>
        <taxon>Gigasporaceae</taxon>
        <taxon>Cetraspora</taxon>
    </lineage>
</organism>
<name>A0ACA9RBG6_9GLOM</name>
<dbReference type="EMBL" id="CAJVPW010063854">
    <property type="protein sequence ID" value="CAG8785185.1"/>
    <property type="molecule type" value="Genomic_DNA"/>
</dbReference>
<comment type="caution">
    <text evidence="1">The sequence shown here is derived from an EMBL/GenBank/DDBJ whole genome shotgun (WGS) entry which is preliminary data.</text>
</comment>
<dbReference type="Proteomes" id="UP000789366">
    <property type="component" value="Unassembled WGS sequence"/>
</dbReference>
<sequence length="62" mass="6994">IQAMLASELQKAEYKDYLESLPYNIRTSASTNAIDDTACIKDHLDKRQAVLKSLIRHVDSSN</sequence>
<proteinExistence type="predicted"/>
<keyword evidence="2" id="KW-1185">Reference proteome</keyword>
<feature type="non-terminal residue" evidence="1">
    <location>
        <position position="1"/>
    </location>
</feature>
<protein>
    <submittedName>
        <fullName evidence="1">6158_t:CDS:1</fullName>
    </submittedName>
</protein>
<reference evidence="1" key="1">
    <citation type="submission" date="2021-06" db="EMBL/GenBank/DDBJ databases">
        <authorList>
            <person name="Kallberg Y."/>
            <person name="Tangrot J."/>
            <person name="Rosling A."/>
        </authorList>
    </citation>
    <scope>NUCLEOTIDE SEQUENCE</scope>
    <source>
        <strain evidence="1">28 12/20/2015</strain>
    </source>
</reference>
<gene>
    <name evidence="1" type="ORF">SPELUC_LOCUS16725</name>
</gene>
<accession>A0ACA9RBG6</accession>
<evidence type="ECO:0000313" key="1">
    <source>
        <dbReference type="EMBL" id="CAG8785185.1"/>
    </source>
</evidence>
<evidence type="ECO:0000313" key="2">
    <source>
        <dbReference type="Proteomes" id="UP000789366"/>
    </source>
</evidence>
<feature type="non-terminal residue" evidence="1">
    <location>
        <position position="62"/>
    </location>
</feature>